<evidence type="ECO:0000256" key="2">
    <source>
        <dbReference type="ARBA" id="ARBA00022670"/>
    </source>
</evidence>
<gene>
    <name evidence="6" type="ORF">T459_33659</name>
</gene>
<evidence type="ECO:0000313" key="7">
    <source>
        <dbReference type="Proteomes" id="UP000222542"/>
    </source>
</evidence>
<dbReference type="GO" id="GO:0006508">
    <property type="term" value="P:proteolysis"/>
    <property type="evidence" value="ECO:0007669"/>
    <property type="project" value="UniProtKB-KW"/>
</dbReference>
<dbReference type="AlphaFoldDB" id="A0A2G2XYE6"/>
<organism evidence="6 7">
    <name type="scientific">Capsicum annuum</name>
    <name type="common">Capsicum pepper</name>
    <dbReference type="NCBI Taxonomy" id="4072"/>
    <lineage>
        <taxon>Eukaryota</taxon>
        <taxon>Viridiplantae</taxon>
        <taxon>Streptophyta</taxon>
        <taxon>Embryophyta</taxon>
        <taxon>Tracheophyta</taxon>
        <taxon>Spermatophyta</taxon>
        <taxon>Magnoliopsida</taxon>
        <taxon>eudicotyledons</taxon>
        <taxon>Gunneridae</taxon>
        <taxon>Pentapetalae</taxon>
        <taxon>asterids</taxon>
        <taxon>lamiids</taxon>
        <taxon>Solanales</taxon>
        <taxon>Solanaceae</taxon>
        <taxon>Solanoideae</taxon>
        <taxon>Capsiceae</taxon>
        <taxon>Capsicum</taxon>
    </lineage>
</organism>
<protein>
    <recommendedName>
        <fullName evidence="5">Ubiquitin-like protease family profile domain-containing protein</fullName>
    </recommendedName>
</protein>
<dbReference type="EMBL" id="AYRZ02000075">
    <property type="protein sequence ID" value="PHT62492.1"/>
    <property type="molecule type" value="Genomic_DNA"/>
</dbReference>
<evidence type="ECO:0000256" key="1">
    <source>
        <dbReference type="ARBA" id="ARBA00005234"/>
    </source>
</evidence>
<name>A0A2G2XYE6_CAPAN</name>
<dbReference type="InterPro" id="IPR038765">
    <property type="entry name" value="Papain-like_cys_pep_sf"/>
</dbReference>
<dbReference type="GO" id="GO:0008234">
    <property type="term" value="F:cysteine-type peptidase activity"/>
    <property type="evidence" value="ECO:0007669"/>
    <property type="project" value="InterPro"/>
</dbReference>
<dbReference type="InterPro" id="IPR003653">
    <property type="entry name" value="Peptidase_C48_C"/>
</dbReference>
<keyword evidence="7" id="KW-1185">Reference proteome</keyword>
<dbReference type="Proteomes" id="UP000222542">
    <property type="component" value="Unassembled WGS sequence"/>
</dbReference>
<comment type="caution">
    <text evidence="6">The sequence shown here is derived from an EMBL/GenBank/DDBJ whole genome shotgun (WGS) entry which is preliminary data.</text>
</comment>
<dbReference type="Gene3D" id="3.40.395.10">
    <property type="entry name" value="Adenoviral Proteinase, Chain A"/>
    <property type="match status" value="1"/>
</dbReference>
<reference evidence="6 7" key="2">
    <citation type="journal article" date="2017" name="Genome Biol.">
        <title>New reference genome sequences of hot pepper reveal the massive evolution of plant disease-resistance genes by retroduplication.</title>
        <authorList>
            <person name="Kim S."/>
            <person name="Park J."/>
            <person name="Yeom S.I."/>
            <person name="Kim Y.M."/>
            <person name="Seo E."/>
            <person name="Kim K.T."/>
            <person name="Kim M.S."/>
            <person name="Lee J.M."/>
            <person name="Cheong K."/>
            <person name="Shin H.S."/>
            <person name="Kim S.B."/>
            <person name="Han K."/>
            <person name="Lee J."/>
            <person name="Park M."/>
            <person name="Lee H.A."/>
            <person name="Lee H.Y."/>
            <person name="Lee Y."/>
            <person name="Oh S."/>
            <person name="Lee J.H."/>
            <person name="Choi E."/>
            <person name="Choi E."/>
            <person name="Lee S.E."/>
            <person name="Jeon J."/>
            <person name="Kim H."/>
            <person name="Choi G."/>
            <person name="Song H."/>
            <person name="Lee J."/>
            <person name="Lee S.C."/>
            <person name="Kwon J.K."/>
            <person name="Lee H.Y."/>
            <person name="Koo N."/>
            <person name="Hong Y."/>
            <person name="Kim R.W."/>
            <person name="Kang W.H."/>
            <person name="Huh J.H."/>
            <person name="Kang B.C."/>
            <person name="Yang T.J."/>
            <person name="Lee Y.H."/>
            <person name="Bennetzen J.L."/>
            <person name="Choi D."/>
        </authorList>
    </citation>
    <scope>NUCLEOTIDE SEQUENCE [LARGE SCALE GENOMIC DNA]</scope>
    <source>
        <strain evidence="7">cv. CM334</strain>
    </source>
</reference>
<feature type="region of interest" description="Disordered" evidence="4">
    <location>
        <begin position="667"/>
        <end position="696"/>
    </location>
</feature>
<keyword evidence="2" id="KW-0645">Protease</keyword>
<dbReference type="Pfam" id="PF02902">
    <property type="entry name" value="Peptidase_C48"/>
    <property type="match status" value="1"/>
</dbReference>
<evidence type="ECO:0000259" key="5">
    <source>
        <dbReference type="Pfam" id="PF02902"/>
    </source>
</evidence>
<keyword evidence="3" id="KW-0378">Hydrolase</keyword>
<evidence type="ECO:0000313" key="6">
    <source>
        <dbReference type="EMBL" id="PHT62492.1"/>
    </source>
</evidence>
<dbReference type="PANTHER" id="PTHR31470">
    <property type="entry name" value="CYSTEINE PROTEINASES SUPERFAMILY PROTEIN-RELATED-RELATED"/>
    <property type="match status" value="1"/>
</dbReference>
<proteinExistence type="inferred from homology"/>
<comment type="similarity">
    <text evidence="1">Belongs to the peptidase C48 family.</text>
</comment>
<accession>A0A2G2XYE6</accession>
<dbReference type="Gramene" id="PHT62492">
    <property type="protein sequence ID" value="PHT62492"/>
    <property type="gene ID" value="T459_33659"/>
</dbReference>
<reference evidence="6 7" key="1">
    <citation type="journal article" date="2014" name="Nat. Genet.">
        <title>Genome sequence of the hot pepper provides insights into the evolution of pungency in Capsicum species.</title>
        <authorList>
            <person name="Kim S."/>
            <person name="Park M."/>
            <person name="Yeom S.I."/>
            <person name="Kim Y.M."/>
            <person name="Lee J.M."/>
            <person name="Lee H.A."/>
            <person name="Seo E."/>
            <person name="Choi J."/>
            <person name="Cheong K."/>
            <person name="Kim K.T."/>
            <person name="Jung K."/>
            <person name="Lee G.W."/>
            <person name="Oh S.K."/>
            <person name="Bae C."/>
            <person name="Kim S.B."/>
            <person name="Lee H.Y."/>
            <person name="Kim S.Y."/>
            <person name="Kim M.S."/>
            <person name="Kang B.C."/>
            <person name="Jo Y.D."/>
            <person name="Yang H.B."/>
            <person name="Jeong H.J."/>
            <person name="Kang W.H."/>
            <person name="Kwon J.K."/>
            <person name="Shin C."/>
            <person name="Lim J.Y."/>
            <person name="Park J.H."/>
            <person name="Huh J.H."/>
            <person name="Kim J.S."/>
            <person name="Kim B.D."/>
            <person name="Cohen O."/>
            <person name="Paran I."/>
            <person name="Suh M.C."/>
            <person name="Lee S.B."/>
            <person name="Kim Y.K."/>
            <person name="Shin Y."/>
            <person name="Noh S.J."/>
            <person name="Park J."/>
            <person name="Seo Y.S."/>
            <person name="Kwon S.Y."/>
            <person name="Kim H.A."/>
            <person name="Park J.M."/>
            <person name="Kim H.J."/>
            <person name="Choi S.B."/>
            <person name="Bosland P.W."/>
            <person name="Reeves G."/>
            <person name="Jo S.H."/>
            <person name="Lee B.W."/>
            <person name="Cho H.T."/>
            <person name="Choi H.S."/>
            <person name="Lee M.S."/>
            <person name="Yu Y."/>
            <person name="Do Choi Y."/>
            <person name="Park B.S."/>
            <person name="van Deynze A."/>
            <person name="Ashrafi H."/>
            <person name="Hill T."/>
            <person name="Kim W.T."/>
            <person name="Pai H.S."/>
            <person name="Ahn H.K."/>
            <person name="Yeam I."/>
            <person name="Giovannoni J.J."/>
            <person name="Rose J.K."/>
            <person name="Sorensen I."/>
            <person name="Lee S.J."/>
            <person name="Kim R.W."/>
            <person name="Choi I.Y."/>
            <person name="Choi B.S."/>
            <person name="Lim J.S."/>
            <person name="Lee Y.H."/>
            <person name="Choi D."/>
        </authorList>
    </citation>
    <scope>NUCLEOTIDE SEQUENCE [LARGE SCALE GENOMIC DNA]</scope>
    <source>
        <strain evidence="7">cv. CM334</strain>
    </source>
</reference>
<feature type="region of interest" description="Disordered" evidence="4">
    <location>
        <begin position="261"/>
        <end position="282"/>
    </location>
</feature>
<feature type="region of interest" description="Disordered" evidence="4">
    <location>
        <begin position="71"/>
        <end position="115"/>
    </location>
</feature>
<sequence>MALHANRSISVSGNKPMDLVSDELPSFSLGLTQDEVFNLGSSNIQPKGGVSSEGARLKHCNNLENIVKKIKQKGLTKPSSPKPPKIQKSMKNTKPDEKGECSKISSPVSSDFESEEEKVEEKKSFVVQAQFGRCIMLLETKESTANVIVIRAKGTNLHFSPRVFTVVTDLNCVSNKDDFVFDEDLSNRLIEDYIGGAKVDNQIPRLLNWKINVLRPQYESLMESMFNDADVKVSFKNIEPTRKEISCFRISKKVVPAGKKLKQQHKGLDKQTPKRTPPPRAAKKFSVRTSIFMPIQQKEKVASKKKDINRSASKKSIPIQSPDLSLCSSKNEDDFISKKVFHKFRNEVLQEMKSICGLVSTRCDEIMNAISEIKKKDKDNQVDNPPMGEADKTTSHHEFTPNFMHDLYKNSKGTLVTEEINGNQSASLMEVYNEDKDVVLDKTDIDQHEARDISESLNTKLVDDNIGEAHISYSQFLFPDENTGGAAETTVNTSVEDESKNNECDAEKIVDASEDYQAEMNENKSPKNDSKAKHHWVLAVISFNDRCIYVYDFLSSAGHDAGVLAEVEKLAEVIPICLVACKFYEKKGIDTANHPNYKSYDKMDLFDVYVVGDLPQQPSGSLDCSLYRVTYAECLIFGDLVSPVDFDPDLIRTRYASILWNYDMKEKEENAQSDDEAPMKPPREIGLTEDTEVHET</sequence>
<dbReference type="SUPFAM" id="SSF54001">
    <property type="entry name" value="Cysteine proteinases"/>
    <property type="match status" value="1"/>
</dbReference>
<dbReference type="PANTHER" id="PTHR31470:SF40">
    <property type="entry name" value="UBIQUITIN-LIKE PROTEASE FAMILY PROFILE DOMAIN-CONTAINING PROTEIN"/>
    <property type="match status" value="1"/>
</dbReference>
<feature type="domain" description="Ubiquitin-like protease family profile" evidence="5">
    <location>
        <begin position="533"/>
        <end position="656"/>
    </location>
</feature>
<evidence type="ECO:0000256" key="4">
    <source>
        <dbReference type="SAM" id="MobiDB-lite"/>
    </source>
</evidence>
<evidence type="ECO:0000256" key="3">
    <source>
        <dbReference type="ARBA" id="ARBA00022801"/>
    </source>
</evidence>